<dbReference type="STRING" id="683125.SAMN05660206_11449"/>
<evidence type="ECO:0000256" key="1">
    <source>
        <dbReference type="SAM" id="SignalP"/>
    </source>
</evidence>
<gene>
    <name evidence="3" type="ORF">SAMN05660206_11449</name>
</gene>
<dbReference type="OrthoDB" id="8696437at2"/>
<reference evidence="3 4" key="1">
    <citation type="submission" date="2016-10" db="EMBL/GenBank/DDBJ databases">
        <authorList>
            <person name="de Groot N.N."/>
        </authorList>
    </citation>
    <scope>NUCLEOTIDE SEQUENCE [LARGE SCALE GENOMIC DNA]</scope>
    <source>
        <strain evidence="3 4">DSM 22789</strain>
    </source>
</reference>
<dbReference type="GO" id="GO:0016158">
    <property type="term" value="F:inositol hexakisphosphate 3-phosphatase activity"/>
    <property type="evidence" value="ECO:0007669"/>
    <property type="project" value="InterPro"/>
</dbReference>
<keyword evidence="4" id="KW-1185">Reference proteome</keyword>
<dbReference type="InterPro" id="IPR003431">
    <property type="entry name" value="B-propeller_Phytase"/>
</dbReference>
<dbReference type="AlphaFoldDB" id="A0A1I6VJ13"/>
<dbReference type="Gene3D" id="2.120.10.30">
    <property type="entry name" value="TolB, C-terminal domain"/>
    <property type="match status" value="1"/>
</dbReference>
<dbReference type="InterPro" id="IPR011042">
    <property type="entry name" value="6-blade_b-propeller_TolB-like"/>
</dbReference>
<feature type="domain" description="BPP" evidence="2">
    <location>
        <begin position="17"/>
        <end position="354"/>
    </location>
</feature>
<proteinExistence type="predicted"/>
<feature type="chain" id="PRO_5011607695" evidence="1">
    <location>
        <begin position="25"/>
        <end position="359"/>
    </location>
</feature>
<feature type="signal peptide" evidence="1">
    <location>
        <begin position="1"/>
        <end position="24"/>
    </location>
</feature>
<dbReference type="PROSITE" id="PS51257">
    <property type="entry name" value="PROKAR_LIPOPROTEIN"/>
    <property type="match status" value="1"/>
</dbReference>
<protein>
    <submittedName>
        <fullName evidence="3">3-phytase</fullName>
    </submittedName>
</protein>
<dbReference type="Pfam" id="PF02333">
    <property type="entry name" value="Phytase"/>
    <property type="match status" value="1"/>
</dbReference>
<dbReference type="EMBL" id="FOZZ01000014">
    <property type="protein sequence ID" value="SFT13713.1"/>
    <property type="molecule type" value="Genomic_DNA"/>
</dbReference>
<dbReference type="RefSeq" id="WP_093367328.1">
    <property type="nucleotide sequence ID" value="NZ_FOZZ01000014.1"/>
</dbReference>
<keyword evidence="1" id="KW-0732">Signal</keyword>
<sequence>MKKTINILSIFGALAFLASCSSGFAPVASDAVVPTVVTEATEFDTDDPAIWIHPTDPTKSLIVGTDKEVGGGLYVYDLQGKIVNKVTGMERPNNVDIAYGLEINGEKVDIAVTTERKSHKIRIFSLPDLKSIDNGGISVFDGEEGEGMRDGMGLALYTKKDSLGTSSIYAIVGRKTGPSGTYLWQYKLSGTADGAVTGEVVRKFGTYSGKKEIEAIAVDNELGYVYYSDEQAGVRKYYADPVLNDNTELAFFAQQDAKSDHEGIAIYKTGDSTGYILLSNQQNNSFLVYARDGGNGNPHAHEKLADVPVSAIECDGADAINLNLGGQFPNGMLVAMSNGKVFHYYDWNLIQERIDAQKK</sequence>
<organism evidence="3 4">
    <name type="scientific">Sphingobacterium wenxiniae</name>
    <dbReference type="NCBI Taxonomy" id="683125"/>
    <lineage>
        <taxon>Bacteria</taxon>
        <taxon>Pseudomonadati</taxon>
        <taxon>Bacteroidota</taxon>
        <taxon>Sphingobacteriia</taxon>
        <taxon>Sphingobacteriales</taxon>
        <taxon>Sphingobacteriaceae</taxon>
        <taxon>Sphingobacterium</taxon>
    </lineage>
</organism>
<dbReference type="PROSITE" id="PS51662">
    <property type="entry name" value="BP_PHYTASE"/>
    <property type="match status" value="1"/>
</dbReference>
<dbReference type="Proteomes" id="UP000198785">
    <property type="component" value="Unassembled WGS sequence"/>
</dbReference>
<evidence type="ECO:0000259" key="2">
    <source>
        <dbReference type="PROSITE" id="PS51662"/>
    </source>
</evidence>
<dbReference type="SUPFAM" id="SSF50956">
    <property type="entry name" value="Thermostable phytase (3-phytase)"/>
    <property type="match status" value="1"/>
</dbReference>
<evidence type="ECO:0000313" key="3">
    <source>
        <dbReference type="EMBL" id="SFT13713.1"/>
    </source>
</evidence>
<accession>A0A1I6VJ13</accession>
<name>A0A1I6VJ13_9SPHI</name>
<evidence type="ECO:0000313" key="4">
    <source>
        <dbReference type="Proteomes" id="UP000198785"/>
    </source>
</evidence>